<feature type="region of interest" description="Disordered" evidence="1">
    <location>
        <begin position="119"/>
        <end position="176"/>
    </location>
</feature>
<reference evidence="3" key="1">
    <citation type="submission" date="2020-08" db="EMBL/GenBank/DDBJ databases">
        <title>Multicomponent nature underlies the extraordinary mechanical properties of spider dragline silk.</title>
        <authorList>
            <person name="Kono N."/>
            <person name="Nakamura H."/>
            <person name="Mori M."/>
            <person name="Yoshida Y."/>
            <person name="Ohtoshi R."/>
            <person name="Malay A.D."/>
            <person name="Moran D.A.P."/>
            <person name="Tomita M."/>
            <person name="Numata K."/>
            <person name="Arakawa K."/>
        </authorList>
    </citation>
    <scope>NUCLEOTIDE SEQUENCE</scope>
</reference>
<evidence type="ECO:0000313" key="4">
    <source>
        <dbReference type="Proteomes" id="UP000886998"/>
    </source>
</evidence>
<name>A0A8X6WRN3_9ARAC</name>
<evidence type="ECO:0000256" key="1">
    <source>
        <dbReference type="SAM" id="MobiDB-lite"/>
    </source>
</evidence>
<gene>
    <name evidence="3" type="primary">ORF1_32</name>
    <name evidence="3" type="ORF">TNIN_375021</name>
</gene>
<evidence type="ECO:0000259" key="2">
    <source>
        <dbReference type="Pfam" id="PF07530"/>
    </source>
</evidence>
<accession>A0A8X6WRN3</accession>
<feature type="compositionally biased region" description="Basic residues" evidence="1">
    <location>
        <begin position="144"/>
        <end position="158"/>
    </location>
</feature>
<dbReference type="Pfam" id="PF07530">
    <property type="entry name" value="PRE_C2HC"/>
    <property type="match status" value="1"/>
</dbReference>
<dbReference type="EMBL" id="BMAV01001745">
    <property type="protein sequence ID" value="GFY40177.1"/>
    <property type="molecule type" value="Genomic_DNA"/>
</dbReference>
<dbReference type="InterPro" id="IPR006579">
    <property type="entry name" value="Pre_C2HC_dom"/>
</dbReference>
<proteinExistence type="predicted"/>
<feature type="compositionally biased region" description="Basic residues" evidence="1">
    <location>
        <begin position="166"/>
        <end position="176"/>
    </location>
</feature>
<feature type="compositionally biased region" description="Basic and acidic residues" evidence="1">
    <location>
        <begin position="121"/>
        <end position="137"/>
    </location>
</feature>
<protein>
    <submittedName>
        <fullName evidence="3">Nucleic-acid-binding protein from transposon X-element</fullName>
    </submittedName>
</protein>
<organism evidence="3 4">
    <name type="scientific">Trichonephila inaurata madagascariensis</name>
    <dbReference type="NCBI Taxonomy" id="2747483"/>
    <lineage>
        <taxon>Eukaryota</taxon>
        <taxon>Metazoa</taxon>
        <taxon>Ecdysozoa</taxon>
        <taxon>Arthropoda</taxon>
        <taxon>Chelicerata</taxon>
        <taxon>Arachnida</taxon>
        <taxon>Araneae</taxon>
        <taxon>Araneomorphae</taxon>
        <taxon>Entelegynae</taxon>
        <taxon>Araneoidea</taxon>
        <taxon>Nephilidae</taxon>
        <taxon>Trichonephila</taxon>
        <taxon>Trichonephila inaurata</taxon>
    </lineage>
</organism>
<dbReference type="OrthoDB" id="8123891at2759"/>
<feature type="domain" description="Pre-C2HC" evidence="2">
    <location>
        <begin position="1"/>
        <end position="32"/>
    </location>
</feature>
<comment type="caution">
    <text evidence="3">The sequence shown here is derived from an EMBL/GenBank/DDBJ whole genome shotgun (WGS) entry which is preliminary data.</text>
</comment>
<sequence length="176" mass="20661">MPIFAVFLDKTPENKNIYNLKELCSMKIEVETMRGGNFSRLPLSRFFHSSKFCTRNLKCVKCGKPHLTKDCTKAQGEDPTCCHCQSKQPANYIGCPQNPLNRPLPLPKVNYWKERARKKKDMLEATKAKSNHPEHSQKTPPPLKSRRRPRRNNLRSRPRHPEKDHKLRFHPRHMLL</sequence>
<dbReference type="Proteomes" id="UP000886998">
    <property type="component" value="Unassembled WGS sequence"/>
</dbReference>
<keyword evidence="4" id="KW-1185">Reference proteome</keyword>
<evidence type="ECO:0000313" key="3">
    <source>
        <dbReference type="EMBL" id="GFY40177.1"/>
    </source>
</evidence>
<dbReference type="AlphaFoldDB" id="A0A8X6WRN3"/>